<gene>
    <name evidence="2" type="ORF">mRhiFer1_018350</name>
</gene>
<feature type="region of interest" description="Disordered" evidence="1">
    <location>
        <begin position="1"/>
        <end position="49"/>
    </location>
</feature>
<evidence type="ECO:0000256" key="1">
    <source>
        <dbReference type="SAM" id="MobiDB-lite"/>
    </source>
</evidence>
<sequence>MSSPVGSRAQKMRLPMFTQKGLLEVPSPTEKDWSKDDDEDYVFRDPDRERDSLPQPYRMINKLVNLLFDRAWEVIEERDTLRQAELSRTQPTTYPPVMESKLNQMPNCMAICQDYVFIGGAKGFSIYNLYNAKRIYVWDKLKLDVTSIWTTDLGSEILVVPVDEMGTCSSSSF</sequence>
<dbReference type="EMBL" id="JACAGC010000028">
    <property type="protein sequence ID" value="KAF6273442.1"/>
    <property type="molecule type" value="Genomic_DNA"/>
</dbReference>
<dbReference type="InterPro" id="IPR049547">
    <property type="entry name" value="WDR93_beta-prop"/>
</dbReference>
<dbReference type="GO" id="GO:0022900">
    <property type="term" value="P:electron transport chain"/>
    <property type="evidence" value="ECO:0007669"/>
    <property type="project" value="InterPro"/>
</dbReference>
<evidence type="ECO:0000313" key="2">
    <source>
        <dbReference type="EMBL" id="KAF6273442.1"/>
    </source>
</evidence>
<reference evidence="2 3" key="1">
    <citation type="journal article" date="2020" name="Nature">
        <title>Six reference-quality genomes reveal evolution of bat adaptations.</title>
        <authorList>
            <person name="Jebb D."/>
            <person name="Huang Z."/>
            <person name="Pippel M."/>
            <person name="Hughes G.M."/>
            <person name="Lavrichenko K."/>
            <person name="Devanna P."/>
            <person name="Winkler S."/>
            <person name="Jermiin L.S."/>
            <person name="Skirmuntt E.C."/>
            <person name="Katzourakis A."/>
            <person name="Burkitt-Gray L."/>
            <person name="Ray D.A."/>
            <person name="Sullivan K.A.M."/>
            <person name="Roscito J.G."/>
            <person name="Kirilenko B.M."/>
            <person name="Davalos L.M."/>
            <person name="Corthals A.P."/>
            <person name="Power M.L."/>
            <person name="Jones G."/>
            <person name="Ransome R.D."/>
            <person name="Dechmann D.K.N."/>
            <person name="Locatelli A.G."/>
            <person name="Puechmaille S.J."/>
            <person name="Fedrigo O."/>
            <person name="Jarvis E.D."/>
            <person name="Hiller M."/>
            <person name="Vernes S.C."/>
            <person name="Myers E.W."/>
            <person name="Teeling E.C."/>
        </authorList>
    </citation>
    <scope>NUCLEOTIDE SEQUENCE [LARGE SCALE GENOMIC DNA]</scope>
    <source>
        <strain evidence="2">MRhiFer1</strain>
        <tissue evidence="2">Lung</tissue>
    </source>
</reference>
<dbReference type="AlphaFoldDB" id="A0A7J7RBE7"/>
<dbReference type="Proteomes" id="UP000585614">
    <property type="component" value="Unassembled WGS sequence"/>
</dbReference>
<name>A0A7J7RBE7_RHIFE</name>
<dbReference type="PANTHER" id="PTHR12219">
    <property type="entry name" value="NADH-UBIQUINONE OXIDOREDUCTASE"/>
    <property type="match status" value="1"/>
</dbReference>
<dbReference type="Pfam" id="PF21030">
    <property type="entry name" value="WDR93"/>
    <property type="match status" value="1"/>
</dbReference>
<proteinExistence type="predicted"/>
<organism evidence="2 3">
    <name type="scientific">Rhinolophus ferrumequinum</name>
    <name type="common">Greater horseshoe bat</name>
    <dbReference type="NCBI Taxonomy" id="59479"/>
    <lineage>
        <taxon>Eukaryota</taxon>
        <taxon>Metazoa</taxon>
        <taxon>Chordata</taxon>
        <taxon>Craniata</taxon>
        <taxon>Vertebrata</taxon>
        <taxon>Euteleostomi</taxon>
        <taxon>Mammalia</taxon>
        <taxon>Eutheria</taxon>
        <taxon>Laurasiatheria</taxon>
        <taxon>Chiroptera</taxon>
        <taxon>Yinpterochiroptera</taxon>
        <taxon>Rhinolophoidea</taxon>
        <taxon>Rhinolophidae</taxon>
        <taxon>Rhinolophinae</taxon>
        <taxon>Rhinolophus</taxon>
    </lineage>
</organism>
<evidence type="ECO:0000313" key="3">
    <source>
        <dbReference type="Proteomes" id="UP000585614"/>
    </source>
</evidence>
<comment type="caution">
    <text evidence="2">The sequence shown here is derived from an EMBL/GenBank/DDBJ whole genome shotgun (WGS) entry which is preliminary data.</text>
</comment>
<accession>A0A7J7RBE7</accession>
<dbReference type="PANTHER" id="PTHR12219:SF17">
    <property type="entry name" value="WD REPEAT-CONTAINING PROTEIN 93"/>
    <property type="match status" value="1"/>
</dbReference>
<protein>
    <submittedName>
        <fullName evidence="2">WD repeat domain 93</fullName>
    </submittedName>
</protein>
<dbReference type="InterPro" id="IPR006885">
    <property type="entry name" value="NADH_UbQ_FeS_4_mit-like"/>
</dbReference>